<dbReference type="Proteomes" id="UP000002837">
    <property type="component" value="Unassembled WGS sequence"/>
</dbReference>
<reference evidence="1" key="1">
    <citation type="submission" date="2012-09" db="EMBL/GenBank/DDBJ databases">
        <authorList>
            <person name="Harkins D.M."/>
            <person name="Durkin A.S."/>
            <person name="Brinkac L.M."/>
            <person name="Selengut J.D."/>
            <person name="Sanka R."/>
            <person name="DePew J."/>
            <person name="Purushe J."/>
            <person name="Picardeau M."/>
            <person name="Werts C."/>
            <person name="Goarant C."/>
            <person name="Vinetz J.M."/>
            <person name="Sutton G.G."/>
            <person name="Nelson W.C."/>
            <person name="Fouts D.E."/>
        </authorList>
    </citation>
    <scope>NUCLEOTIDE SEQUENCE [LARGE SCALE GENOMIC DNA]</scope>
    <source>
        <strain evidence="1">200801926</strain>
    </source>
</reference>
<dbReference type="Gene3D" id="3.90.550.10">
    <property type="entry name" value="Spore Coat Polysaccharide Biosynthesis Protein SpsA, Chain A"/>
    <property type="match status" value="1"/>
</dbReference>
<organism evidence="1 2">
    <name type="scientific">Leptospira borgpetersenii str. 200801926</name>
    <dbReference type="NCBI Taxonomy" id="1193009"/>
    <lineage>
        <taxon>Bacteria</taxon>
        <taxon>Pseudomonadati</taxon>
        <taxon>Spirochaetota</taxon>
        <taxon>Spirochaetia</taxon>
        <taxon>Leptospirales</taxon>
        <taxon>Leptospiraceae</taxon>
        <taxon>Leptospira</taxon>
    </lineage>
</organism>
<evidence type="ECO:0000313" key="2">
    <source>
        <dbReference type="Proteomes" id="UP000002837"/>
    </source>
</evidence>
<dbReference type="InterPro" id="IPR029044">
    <property type="entry name" value="Nucleotide-diphossugar_trans"/>
</dbReference>
<keyword evidence="2" id="KW-1185">Reference proteome</keyword>
<accession>A0ABP2RZ40</accession>
<proteinExistence type="predicted"/>
<protein>
    <submittedName>
        <fullName evidence="1">Uncharacterized protein</fullName>
    </submittedName>
</protein>
<sequence>MSVSILESKNIDLVYHDLYKISSTSQFLFWKKEKTRILKSPVLRDLIVNGNAINNSSVVVRKSVLDVVGSLDETPDLIAGEDYDYWLRIAKITDRFYRIPRTLGYYWTGGGNLTNPKRSLNILRTLQKKYQPDFDRYLSHKSKTPWWFYKTRFLVHLSLGNLQDAKNEIAFLQEAPFRIKWKYVILFRLKNLLNFFRF</sequence>
<gene>
    <name evidence="1" type="ORF">LEP1GSC128_0394</name>
</gene>
<comment type="caution">
    <text evidence="1">The sequence shown here is derived from an EMBL/GenBank/DDBJ whole genome shotgun (WGS) entry which is preliminary data.</text>
</comment>
<dbReference type="EMBL" id="AKWJ02000034">
    <property type="protein sequence ID" value="EKP12218.1"/>
    <property type="molecule type" value="Genomic_DNA"/>
</dbReference>
<name>A0ABP2RZ40_LEPBO</name>
<evidence type="ECO:0000313" key="1">
    <source>
        <dbReference type="EMBL" id="EKP12218.1"/>
    </source>
</evidence>
<dbReference type="SUPFAM" id="SSF53448">
    <property type="entry name" value="Nucleotide-diphospho-sugar transferases"/>
    <property type="match status" value="1"/>
</dbReference>